<evidence type="ECO:0000313" key="2">
    <source>
        <dbReference type="EMBL" id="MFC4248419.1"/>
    </source>
</evidence>
<dbReference type="RefSeq" id="WP_246972261.1">
    <property type="nucleotide sequence ID" value="NZ_CP095397.1"/>
</dbReference>
<dbReference type="EMBL" id="JBHSDJ010000122">
    <property type="protein sequence ID" value="MFC4248419.1"/>
    <property type="molecule type" value="Genomic_DNA"/>
</dbReference>
<dbReference type="Gene3D" id="3.30.1780.10">
    <property type="entry name" value="ornithine cyclodeaminase, domain 1"/>
    <property type="match status" value="1"/>
</dbReference>
<dbReference type="GeneID" id="71852917"/>
<evidence type="ECO:0000256" key="1">
    <source>
        <dbReference type="ARBA" id="ARBA00008903"/>
    </source>
</evidence>
<gene>
    <name evidence="2" type="ORF">ACFOZ7_16015</name>
</gene>
<proteinExistence type="inferred from homology"/>
<dbReference type="Gene3D" id="3.40.50.720">
    <property type="entry name" value="NAD(P)-binding Rossmann-like Domain"/>
    <property type="match status" value="1"/>
</dbReference>
<reference evidence="2 3" key="1">
    <citation type="journal article" date="2014" name="Int. J. Syst. Evol. Microbiol.">
        <title>Complete genome sequence of Corynebacterium casei LMG S-19264T (=DSM 44701T), isolated from a smear-ripened cheese.</title>
        <authorList>
            <consortium name="US DOE Joint Genome Institute (JGI-PGF)"/>
            <person name="Walter F."/>
            <person name="Albersmeier A."/>
            <person name="Kalinowski J."/>
            <person name="Ruckert C."/>
        </authorList>
    </citation>
    <scope>NUCLEOTIDE SEQUENCE [LARGE SCALE GENOMIC DNA]</scope>
    <source>
        <strain evidence="2 3">IBRC-M 10912</strain>
    </source>
</reference>
<name>A0ABD5P295_9EURY</name>
<evidence type="ECO:0000313" key="3">
    <source>
        <dbReference type="Proteomes" id="UP001595821"/>
    </source>
</evidence>
<organism evidence="2 3">
    <name type="scientific">Natribaculum luteum</name>
    <dbReference type="NCBI Taxonomy" id="1586232"/>
    <lineage>
        <taxon>Archaea</taxon>
        <taxon>Methanobacteriati</taxon>
        <taxon>Methanobacteriota</taxon>
        <taxon>Stenosarchaea group</taxon>
        <taxon>Halobacteria</taxon>
        <taxon>Halobacteriales</taxon>
        <taxon>Natrialbaceae</taxon>
        <taxon>Natribaculum</taxon>
    </lineage>
</organism>
<dbReference type="PANTHER" id="PTHR13812">
    <property type="entry name" value="KETIMINE REDUCTASE MU-CRYSTALLIN"/>
    <property type="match status" value="1"/>
</dbReference>
<dbReference type="PANTHER" id="PTHR13812:SF19">
    <property type="entry name" value="KETIMINE REDUCTASE MU-CRYSTALLIN"/>
    <property type="match status" value="1"/>
</dbReference>
<comment type="caution">
    <text evidence="2">The sequence shown here is derived from an EMBL/GenBank/DDBJ whole genome shotgun (WGS) entry which is preliminary data.</text>
</comment>
<dbReference type="InterPro" id="IPR003462">
    <property type="entry name" value="ODC_Mu_crystall"/>
</dbReference>
<dbReference type="PIRSF" id="PIRSF001439">
    <property type="entry name" value="CryM"/>
    <property type="match status" value="1"/>
</dbReference>
<comment type="similarity">
    <text evidence="1">Belongs to the ornithine cyclodeaminase/mu-crystallin family.</text>
</comment>
<dbReference type="FunFam" id="3.40.50.720:FF:000311">
    <property type="entry name" value="Ornithine cyclodeaminase"/>
    <property type="match status" value="1"/>
</dbReference>
<dbReference type="InterPro" id="IPR036291">
    <property type="entry name" value="NAD(P)-bd_dom_sf"/>
</dbReference>
<dbReference type="GO" id="GO:0016491">
    <property type="term" value="F:oxidoreductase activity"/>
    <property type="evidence" value="ECO:0007669"/>
    <property type="project" value="UniProtKB-ARBA"/>
</dbReference>
<dbReference type="Pfam" id="PF02423">
    <property type="entry name" value="OCD_Mu_crystall"/>
    <property type="match status" value="1"/>
</dbReference>
<dbReference type="GO" id="GO:0019752">
    <property type="term" value="P:carboxylic acid metabolic process"/>
    <property type="evidence" value="ECO:0007669"/>
    <property type="project" value="UniProtKB-ARBA"/>
</dbReference>
<dbReference type="SUPFAM" id="SSF51735">
    <property type="entry name" value="NAD(P)-binding Rossmann-fold domains"/>
    <property type="match status" value="1"/>
</dbReference>
<dbReference type="AlphaFoldDB" id="A0ABD5P295"/>
<dbReference type="Proteomes" id="UP001595821">
    <property type="component" value="Unassembled WGS sequence"/>
</dbReference>
<dbReference type="InterPro" id="IPR023401">
    <property type="entry name" value="ODC_N"/>
</dbReference>
<protein>
    <submittedName>
        <fullName evidence="2">Ornithine cyclodeaminase family protein</fullName>
    </submittedName>
</protein>
<accession>A0ABD5P295</accession>
<sequence>MAPTEATPLFLAGDDIAEFLDPERCIEATTDAFEDRGRGGDAAPRLSLRRDDPVGKLDSYFALLPREGVMGGYVYAAGFTSGGPWFLTPLFDAESGKPLALIDGAAMNPPKTAAAGAVGIDALAREDAATLALFGSGGQAAAQLRAAAHVRELDAVNVYSPTPENRTAFASEFDEALDAAVEAVDSPAAALDAADIVITATHSPEPVFDGELLEPGTHVTAMGQYSPYSRELDAETIARARYVPDLRARAFQDAGSFLAAKDAGIVTDAHVHAELGEVVAGKVPGRTDSEQITVFDSGGTGIETVAVANMLYQHAEEAGAGQQLSFDPLTY</sequence>